<keyword evidence="5" id="KW-0949">S-adenosyl-L-methionine</keyword>
<dbReference type="InterPro" id="IPR051810">
    <property type="entry name" value="Precorrin_MeTrfase"/>
</dbReference>
<dbReference type="STRING" id="233100.SAMN05216526_1077"/>
<dbReference type="NCBIfam" id="TIGR01466">
    <property type="entry name" value="cobJ_cbiH"/>
    <property type="match status" value="1"/>
</dbReference>
<evidence type="ECO:0000313" key="7">
    <source>
        <dbReference type="EMBL" id="SIT69411.1"/>
    </source>
</evidence>
<dbReference type="GO" id="GO:0008168">
    <property type="term" value="F:methyltransferase activity"/>
    <property type="evidence" value="ECO:0007669"/>
    <property type="project" value="UniProtKB-KW"/>
</dbReference>
<dbReference type="InterPro" id="IPR014777">
    <property type="entry name" value="4pyrrole_Mease_sub1"/>
</dbReference>
<dbReference type="AlphaFoldDB" id="A0A1R3VZD0"/>
<dbReference type="InterPro" id="IPR014776">
    <property type="entry name" value="4pyrrole_Mease_sub2"/>
</dbReference>
<dbReference type="OrthoDB" id="9772960at2"/>
<dbReference type="RefSeq" id="WP_076755485.1">
    <property type="nucleotide sequence ID" value="NZ_CP023018.1"/>
</dbReference>
<accession>A0A1R3VZD0</accession>
<reference evidence="7 8" key="1">
    <citation type="submission" date="2017-01" db="EMBL/GenBank/DDBJ databases">
        <authorList>
            <person name="Mah S.A."/>
            <person name="Swanson W.J."/>
            <person name="Moy G.W."/>
            <person name="Vacquier V.D."/>
        </authorList>
    </citation>
    <scope>NUCLEOTIDE SEQUENCE [LARGE SCALE GENOMIC DNA]</scope>
    <source>
        <strain evidence="7 8">M9</strain>
    </source>
</reference>
<evidence type="ECO:0000256" key="1">
    <source>
        <dbReference type="ARBA" id="ARBA00004953"/>
    </source>
</evidence>
<feature type="domain" description="Tetrapyrrole methylase" evidence="6">
    <location>
        <begin position="8"/>
        <end position="214"/>
    </location>
</feature>
<keyword evidence="3 7" id="KW-0489">Methyltransferase</keyword>
<evidence type="ECO:0000256" key="3">
    <source>
        <dbReference type="ARBA" id="ARBA00022603"/>
    </source>
</evidence>
<dbReference type="GO" id="GO:0009236">
    <property type="term" value="P:cobalamin biosynthetic process"/>
    <property type="evidence" value="ECO:0007669"/>
    <property type="project" value="UniProtKB-UniPathway"/>
</dbReference>
<gene>
    <name evidence="7" type="ORF">SAMN05216526_1077</name>
</gene>
<dbReference type="Proteomes" id="UP000223759">
    <property type="component" value="Unassembled WGS sequence"/>
</dbReference>
<dbReference type="EMBL" id="FTPK01000002">
    <property type="protein sequence ID" value="SIT69411.1"/>
    <property type="molecule type" value="Genomic_DNA"/>
</dbReference>
<dbReference type="GO" id="GO:0032259">
    <property type="term" value="P:methylation"/>
    <property type="evidence" value="ECO:0007669"/>
    <property type="project" value="UniProtKB-KW"/>
</dbReference>
<comment type="pathway">
    <text evidence="1">Cofactor biosynthesis; adenosylcobalamin biosynthesis.</text>
</comment>
<evidence type="ECO:0000256" key="5">
    <source>
        <dbReference type="ARBA" id="ARBA00022691"/>
    </source>
</evidence>
<dbReference type="Gene3D" id="3.40.1010.10">
    <property type="entry name" value="Cobalt-precorrin-4 Transmethylase, Domain 1"/>
    <property type="match status" value="1"/>
</dbReference>
<dbReference type="PANTHER" id="PTHR47036">
    <property type="entry name" value="COBALT-FACTOR III C(17)-METHYLTRANSFERASE-RELATED"/>
    <property type="match status" value="1"/>
</dbReference>
<name>A0A1R3VZD0_9GAMM</name>
<protein>
    <submittedName>
        <fullName evidence="7">Precorrin-3 methyltransferase</fullName>
    </submittedName>
</protein>
<evidence type="ECO:0000259" key="6">
    <source>
        <dbReference type="Pfam" id="PF00590"/>
    </source>
</evidence>
<evidence type="ECO:0000313" key="8">
    <source>
        <dbReference type="Proteomes" id="UP000223759"/>
    </source>
</evidence>
<keyword evidence="8" id="KW-1185">Reference proteome</keyword>
<organism evidence="7 8">
    <name type="scientific">Ectothiorhodosinus mongolicus</name>
    <dbReference type="NCBI Taxonomy" id="233100"/>
    <lineage>
        <taxon>Bacteria</taxon>
        <taxon>Pseudomonadati</taxon>
        <taxon>Pseudomonadota</taxon>
        <taxon>Gammaproteobacteria</taxon>
        <taxon>Chromatiales</taxon>
        <taxon>Ectothiorhodospiraceae</taxon>
        <taxon>Ectothiorhodosinus</taxon>
    </lineage>
</organism>
<dbReference type="CDD" id="cd11646">
    <property type="entry name" value="Precorrin_3B_C17_MT"/>
    <property type="match status" value="1"/>
</dbReference>
<dbReference type="PANTHER" id="PTHR47036:SF1">
    <property type="entry name" value="COBALT-FACTOR III C(17)-METHYLTRANSFERASE-RELATED"/>
    <property type="match status" value="1"/>
</dbReference>
<keyword evidence="2" id="KW-0169">Cobalamin biosynthesis</keyword>
<evidence type="ECO:0000256" key="4">
    <source>
        <dbReference type="ARBA" id="ARBA00022679"/>
    </source>
</evidence>
<dbReference type="Pfam" id="PF00590">
    <property type="entry name" value="TP_methylase"/>
    <property type="match status" value="1"/>
</dbReference>
<dbReference type="UniPathway" id="UPA00148"/>
<proteinExistence type="predicted"/>
<dbReference type="InterPro" id="IPR006363">
    <property type="entry name" value="Cbl_synth_CobJ/CibH_dom"/>
</dbReference>
<dbReference type="InterPro" id="IPR000878">
    <property type="entry name" value="4pyrrol_Mease"/>
</dbReference>
<dbReference type="Gene3D" id="3.30.950.10">
    <property type="entry name" value="Methyltransferase, Cobalt-precorrin-4 Transmethylase, Domain 2"/>
    <property type="match status" value="1"/>
</dbReference>
<dbReference type="InterPro" id="IPR035996">
    <property type="entry name" value="4pyrrol_Methylase_sf"/>
</dbReference>
<keyword evidence="4 7" id="KW-0808">Transferase</keyword>
<evidence type="ECO:0000256" key="2">
    <source>
        <dbReference type="ARBA" id="ARBA00022573"/>
    </source>
</evidence>
<sequence length="254" mass="27166">MSGGRLDIIGLGPGAADLQCPRATQALHQATDLLGYLPYVQRVQAHPEQCVHASDNREEILRARHALQLAADGRQVAVVSAGDAGVFGMAAAVFEALEQGDLQWRELPIQVHPGISAVLAVAARLGAPLGNDFCVISLSDNLKPWTVIEHRVAHAAQAGLVMALYNPISQSRPWQLGSTFALLRRHLPASVPVIFARAISREDEAVLVTSLQDAQPEQADMRTLVLIGTAETRCLERPDGGAWVYTPRSVGGGL</sequence>
<dbReference type="SUPFAM" id="SSF53790">
    <property type="entry name" value="Tetrapyrrole methylase"/>
    <property type="match status" value="1"/>
</dbReference>